<dbReference type="EMBL" id="BJVU01000001">
    <property type="protein sequence ID" value="GEL57924.1"/>
    <property type="molecule type" value="Genomic_DNA"/>
</dbReference>
<gene>
    <name evidence="3" type="ORF">Abci_018_052</name>
    <name evidence="4" type="ORF">ACI01nite_05260</name>
</gene>
<feature type="signal peptide" evidence="2">
    <location>
        <begin position="1"/>
        <end position="23"/>
    </location>
</feature>
<comment type="caution">
    <text evidence="3">The sequence shown here is derived from an EMBL/GenBank/DDBJ whole genome shotgun (WGS) entry which is preliminary data.</text>
</comment>
<protein>
    <submittedName>
        <fullName evidence="3">Uncharacterized protein</fullName>
    </submittedName>
</protein>
<reference evidence="3 5" key="1">
    <citation type="submission" date="2012-11" db="EMBL/GenBank/DDBJ databases">
        <title>Whole genome sequence of Acetobacter cibinongensis 4H-1.</title>
        <authorList>
            <person name="Azuma Y."/>
            <person name="Higashiura N."/>
            <person name="Hirakawa H."/>
            <person name="Matsushita K."/>
        </authorList>
    </citation>
    <scope>NUCLEOTIDE SEQUENCE [LARGE SCALE GENOMIC DNA]</scope>
    <source>
        <strain evidence="3 5">4H-1</strain>
    </source>
</reference>
<organism evidence="3 5">
    <name type="scientific">Acetobacter cibinongensis</name>
    <dbReference type="NCBI Taxonomy" id="146475"/>
    <lineage>
        <taxon>Bacteria</taxon>
        <taxon>Pseudomonadati</taxon>
        <taxon>Pseudomonadota</taxon>
        <taxon>Alphaproteobacteria</taxon>
        <taxon>Acetobacterales</taxon>
        <taxon>Acetobacteraceae</taxon>
        <taxon>Acetobacter</taxon>
    </lineage>
</organism>
<evidence type="ECO:0000313" key="3">
    <source>
        <dbReference type="EMBL" id="GAN61182.1"/>
    </source>
</evidence>
<evidence type="ECO:0000313" key="5">
    <source>
        <dbReference type="Proteomes" id="UP000032671"/>
    </source>
</evidence>
<evidence type="ECO:0000256" key="2">
    <source>
        <dbReference type="SAM" id="SignalP"/>
    </source>
</evidence>
<feature type="compositionally biased region" description="Polar residues" evidence="1">
    <location>
        <begin position="111"/>
        <end position="121"/>
    </location>
</feature>
<feature type="region of interest" description="Disordered" evidence="1">
    <location>
        <begin position="76"/>
        <end position="121"/>
    </location>
</feature>
<evidence type="ECO:0000256" key="1">
    <source>
        <dbReference type="SAM" id="MobiDB-lite"/>
    </source>
</evidence>
<keyword evidence="2" id="KW-0732">Signal</keyword>
<name>A0A0D6N588_9PROT</name>
<evidence type="ECO:0000313" key="6">
    <source>
        <dbReference type="Proteomes" id="UP000321891"/>
    </source>
</evidence>
<dbReference type="Proteomes" id="UP000321891">
    <property type="component" value="Unassembled WGS sequence"/>
</dbReference>
<dbReference type="AlphaFoldDB" id="A0A0D6N588"/>
<dbReference type="STRING" id="1231339.Abci_018_052"/>
<feature type="chain" id="PRO_5030005788" evidence="2">
    <location>
        <begin position="24"/>
        <end position="121"/>
    </location>
</feature>
<feature type="region of interest" description="Disordered" evidence="1">
    <location>
        <begin position="26"/>
        <end position="50"/>
    </location>
</feature>
<dbReference type="Proteomes" id="UP000032671">
    <property type="component" value="Unassembled WGS sequence"/>
</dbReference>
<proteinExistence type="predicted"/>
<sequence length="121" mass="11886">MKKASSLIVASALAVLSSAPVFAATHHGVHHKAHASSVDKASPSTEDLNSKSLVAAQTPVAAPPGLHETVPERGLINGAQSVPSHAPAVVAPGTGVTAPSLPSTPKIPSATDAQNAPSAGQ</sequence>
<dbReference type="RefSeq" id="WP_048839241.1">
    <property type="nucleotide sequence ID" value="NZ_BAMV01000018.1"/>
</dbReference>
<accession>A0A0D6N588</accession>
<accession>A0A6N3SLL6</accession>
<dbReference type="EMBL" id="BAMV01000018">
    <property type="protein sequence ID" value="GAN61182.1"/>
    <property type="molecule type" value="Genomic_DNA"/>
</dbReference>
<evidence type="ECO:0000313" key="4">
    <source>
        <dbReference type="EMBL" id="GEL57924.1"/>
    </source>
</evidence>
<keyword evidence="6" id="KW-1185">Reference proteome</keyword>
<reference evidence="4 6" key="2">
    <citation type="submission" date="2019-07" db="EMBL/GenBank/DDBJ databases">
        <title>Whole genome shotgun sequence of Acetobacter cibinongensis NBRC 16605.</title>
        <authorList>
            <person name="Hosoyama A."/>
            <person name="Uohara A."/>
            <person name="Ohji S."/>
            <person name="Ichikawa N."/>
        </authorList>
    </citation>
    <scope>NUCLEOTIDE SEQUENCE [LARGE SCALE GENOMIC DNA]</scope>
    <source>
        <strain evidence="4 6">NBRC 16605</strain>
    </source>
</reference>